<reference evidence="1 2" key="1">
    <citation type="journal article" date="2019" name="Sci. Rep.">
        <title>Orb-weaving spider Araneus ventricosus genome elucidates the spidroin gene catalogue.</title>
        <authorList>
            <person name="Kono N."/>
            <person name="Nakamura H."/>
            <person name="Ohtoshi R."/>
            <person name="Moran D.A.P."/>
            <person name="Shinohara A."/>
            <person name="Yoshida Y."/>
            <person name="Fujiwara M."/>
            <person name="Mori M."/>
            <person name="Tomita M."/>
            <person name="Arakawa K."/>
        </authorList>
    </citation>
    <scope>NUCLEOTIDE SEQUENCE [LARGE SCALE GENOMIC DNA]</scope>
</reference>
<organism evidence="1 2">
    <name type="scientific">Araneus ventricosus</name>
    <name type="common">Orbweaver spider</name>
    <name type="synonym">Epeira ventricosa</name>
    <dbReference type="NCBI Taxonomy" id="182803"/>
    <lineage>
        <taxon>Eukaryota</taxon>
        <taxon>Metazoa</taxon>
        <taxon>Ecdysozoa</taxon>
        <taxon>Arthropoda</taxon>
        <taxon>Chelicerata</taxon>
        <taxon>Arachnida</taxon>
        <taxon>Araneae</taxon>
        <taxon>Araneomorphae</taxon>
        <taxon>Entelegynae</taxon>
        <taxon>Araneoidea</taxon>
        <taxon>Araneidae</taxon>
        <taxon>Araneus</taxon>
    </lineage>
</organism>
<proteinExistence type="predicted"/>
<keyword evidence="2" id="KW-1185">Reference proteome</keyword>
<dbReference type="Proteomes" id="UP000499080">
    <property type="component" value="Unassembled WGS sequence"/>
</dbReference>
<name>A0A4Y2II24_ARAVE</name>
<evidence type="ECO:0000313" key="1">
    <source>
        <dbReference type="EMBL" id="GBM77421.1"/>
    </source>
</evidence>
<evidence type="ECO:0000313" key="2">
    <source>
        <dbReference type="Proteomes" id="UP000499080"/>
    </source>
</evidence>
<gene>
    <name evidence="1" type="ORF">AVEN_65455_1</name>
</gene>
<comment type="caution">
    <text evidence="1">The sequence shown here is derived from an EMBL/GenBank/DDBJ whole genome shotgun (WGS) entry which is preliminary data.</text>
</comment>
<dbReference type="AlphaFoldDB" id="A0A4Y2II24"/>
<dbReference type="EMBL" id="BGPR01002688">
    <property type="protein sequence ID" value="GBM77421.1"/>
    <property type="molecule type" value="Genomic_DNA"/>
</dbReference>
<accession>A0A4Y2II24</accession>
<protein>
    <submittedName>
        <fullName evidence="1">Uncharacterized protein</fullName>
    </submittedName>
</protein>
<sequence length="99" mass="10576">MLPPAGQLSSFTVSPNFLNFCVSSPNGNRARVALSHISPDKRNLSTFAFRFADGGFFAVFCYTNCKIPTVLQLLGKNSSGTSDIYVCDCPSGTTNSEGL</sequence>